<dbReference type="Proteomes" id="UP000245657">
    <property type="component" value="Unassembled WGS sequence"/>
</dbReference>
<dbReference type="PROSITE" id="PS51464">
    <property type="entry name" value="SIS"/>
    <property type="match status" value="1"/>
</dbReference>
<comment type="similarity">
    <text evidence="1">Belongs to the SIS family. PHI subfamily.</text>
</comment>
<dbReference type="InterPro" id="IPR001347">
    <property type="entry name" value="SIS_dom"/>
</dbReference>
<dbReference type="Pfam" id="PF01380">
    <property type="entry name" value="SIS"/>
    <property type="match status" value="1"/>
</dbReference>
<accession>A0A2V2N3C5</accession>
<protein>
    <submittedName>
        <fullName evidence="3">6-phospho-3-hexuloisomerase</fullName>
    </submittedName>
</protein>
<dbReference type="InterPro" id="IPR017552">
    <property type="entry name" value="PHI/rmpB"/>
</dbReference>
<dbReference type="PANTHER" id="PTHR43443">
    <property type="entry name" value="3-HEXULOSE-6-PHOSPHATE ISOMERASE"/>
    <property type="match status" value="1"/>
</dbReference>
<keyword evidence="3" id="KW-0413">Isomerase</keyword>
<dbReference type="CDD" id="cd05005">
    <property type="entry name" value="SIS_PHI"/>
    <property type="match status" value="1"/>
</dbReference>
<keyword evidence="4" id="KW-1185">Reference proteome</keyword>
<dbReference type="EMBL" id="QGMY01000017">
    <property type="protein sequence ID" value="PWR69981.1"/>
    <property type="molecule type" value="Genomic_DNA"/>
</dbReference>
<evidence type="ECO:0000256" key="1">
    <source>
        <dbReference type="ARBA" id="ARBA00009235"/>
    </source>
</evidence>
<name>A0A2V2N3C5_9EURY</name>
<dbReference type="Gene3D" id="3.40.50.10490">
    <property type="entry name" value="Glucose-6-phosphate isomerase like protein, domain 1"/>
    <property type="match status" value="1"/>
</dbReference>
<dbReference type="InterPro" id="IPR046348">
    <property type="entry name" value="SIS_dom_sf"/>
</dbReference>
<evidence type="ECO:0000313" key="4">
    <source>
        <dbReference type="Proteomes" id="UP000245657"/>
    </source>
</evidence>
<dbReference type="PANTHER" id="PTHR43443:SF1">
    <property type="entry name" value="3-HEXULOSE-6-PHOSPHATE ISOMERASE"/>
    <property type="match status" value="1"/>
</dbReference>
<evidence type="ECO:0000259" key="2">
    <source>
        <dbReference type="PROSITE" id="PS51464"/>
    </source>
</evidence>
<dbReference type="AlphaFoldDB" id="A0A2V2N3C5"/>
<dbReference type="GO" id="GO:1901135">
    <property type="term" value="P:carbohydrate derivative metabolic process"/>
    <property type="evidence" value="ECO:0007669"/>
    <property type="project" value="InterPro"/>
</dbReference>
<organism evidence="3 4">
    <name type="scientific">Methanospirillum lacunae</name>
    <dbReference type="NCBI Taxonomy" id="668570"/>
    <lineage>
        <taxon>Archaea</taxon>
        <taxon>Methanobacteriati</taxon>
        <taxon>Methanobacteriota</taxon>
        <taxon>Stenosarchaea group</taxon>
        <taxon>Methanomicrobia</taxon>
        <taxon>Methanomicrobiales</taxon>
        <taxon>Methanospirillaceae</taxon>
        <taxon>Methanospirillum</taxon>
    </lineage>
</organism>
<sequence>MLTMISRIEEVAKSVDQRQVECFLTEINRAERIFVLGAGRSGFVAKSFGMRLMHLGMIAYVVGETVTPAFHKGDTLVAFSGSGKTKSVLEACQTTQQIGGTICLITGTRSSPMADLATCVVHLQTDEESVHTGSDHFDLRQLKGEHRSMSQPSTPLGTLFETSAMIFADSIVSALIELKNCSIDDIIHRYSNMQ</sequence>
<dbReference type="GO" id="GO:0016853">
    <property type="term" value="F:isomerase activity"/>
    <property type="evidence" value="ECO:0007669"/>
    <property type="project" value="UniProtKB-KW"/>
</dbReference>
<proteinExistence type="inferred from homology"/>
<dbReference type="RefSeq" id="WP_109970045.1">
    <property type="nucleotide sequence ID" value="NZ_QGMY01000017.1"/>
</dbReference>
<comment type="caution">
    <text evidence="3">The sequence shown here is derived from an EMBL/GenBank/DDBJ whole genome shotgun (WGS) entry which is preliminary data.</text>
</comment>
<dbReference type="SUPFAM" id="SSF53697">
    <property type="entry name" value="SIS domain"/>
    <property type="match status" value="1"/>
</dbReference>
<dbReference type="NCBIfam" id="TIGR03127">
    <property type="entry name" value="RuMP_HxlB"/>
    <property type="match status" value="1"/>
</dbReference>
<dbReference type="GO" id="GO:0097367">
    <property type="term" value="F:carbohydrate derivative binding"/>
    <property type="evidence" value="ECO:0007669"/>
    <property type="project" value="InterPro"/>
</dbReference>
<gene>
    <name evidence="3" type="ORF">DK846_16250</name>
</gene>
<evidence type="ECO:0000313" key="3">
    <source>
        <dbReference type="EMBL" id="PWR69981.1"/>
    </source>
</evidence>
<reference evidence="3 4" key="1">
    <citation type="submission" date="2018-05" db="EMBL/GenBank/DDBJ databases">
        <title>Draft genome of Methanospirillum lacunae Ki8-1.</title>
        <authorList>
            <person name="Dueholm M.S."/>
            <person name="Nielsen P.H."/>
            <person name="Bakmann L.F."/>
            <person name="Otzen D.E."/>
        </authorList>
    </citation>
    <scope>NUCLEOTIDE SEQUENCE [LARGE SCALE GENOMIC DNA]</scope>
    <source>
        <strain evidence="3 4">Ki8-1</strain>
    </source>
</reference>
<dbReference type="OrthoDB" id="350569at2157"/>
<feature type="domain" description="SIS" evidence="2">
    <location>
        <begin position="23"/>
        <end position="181"/>
    </location>
</feature>